<accession>T1C4Q8</accession>
<dbReference type="PANTHER" id="PTHR35004:SF8">
    <property type="entry name" value="TRANSPOSASE RV3428C-RELATED"/>
    <property type="match status" value="1"/>
</dbReference>
<feature type="domain" description="Integrase catalytic" evidence="1">
    <location>
        <begin position="1"/>
        <end position="126"/>
    </location>
</feature>
<dbReference type="GO" id="GO:0015074">
    <property type="term" value="P:DNA integration"/>
    <property type="evidence" value="ECO:0007669"/>
    <property type="project" value="InterPro"/>
</dbReference>
<evidence type="ECO:0000259" key="1">
    <source>
        <dbReference type="PROSITE" id="PS50994"/>
    </source>
</evidence>
<reference evidence="2" key="1">
    <citation type="submission" date="2013-08" db="EMBL/GenBank/DDBJ databases">
        <authorList>
            <person name="Mendez C."/>
            <person name="Richter M."/>
            <person name="Ferrer M."/>
            <person name="Sanchez J."/>
        </authorList>
    </citation>
    <scope>NUCLEOTIDE SEQUENCE</scope>
</reference>
<dbReference type="EMBL" id="AUZX01002334">
    <property type="protein sequence ID" value="EQD76992.1"/>
    <property type="molecule type" value="Genomic_DNA"/>
</dbReference>
<dbReference type="AlphaFoldDB" id="T1C4Q8"/>
<feature type="non-terminal residue" evidence="2">
    <location>
        <position position="126"/>
    </location>
</feature>
<gene>
    <name evidence="2" type="ORF">B1A_03165</name>
</gene>
<organism evidence="2">
    <name type="scientific">mine drainage metagenome</name>
    <dbReference type="NCBI Taxonomy" id="410659"/>
    <lineage>
        <taxon>unclassified sequences</taxon>
        <taxon>metagenomes</taxon>
        <taxon>ecological metagenomes</taxon>
    </lineage>
</organism>
<name>T1C4Q8_9ZZZZ</name>
<dbReference type="InterPro" id="IPR001584">
    <property type="entry name" value="Integrase_cat-core"/>
</dbReference>
<evidence type="ECO:0000313" key="2">
    <source>
        <dbReference type="EMBL" id="EQD76992.1"/>
    </source>
</evidence>
<comment type="caution">
    <text evidence="2">The sequence shown here is derived from an EMBL/GenBank/DDBJ whole genome shotgun (WGS) entry which is preliminary data.</text>
</comment>
<sequence>MAVMGLSSYTFAYCTIDMKTPSWTEANRQTFQYLGGVPLAVIPDCTKTAVITSHRIDPRLNRTFREMGAHYGFMIAPARPLSPRDKGTVENGVLITQRALLAPLRHIKFTSIDELNRALRIRCDAF</sequence>
<dbReference type="PROSITE" id="PS50994">
    <property type="entry name" value="INTEGRASE"/>
    <property type="match status" value="1"/>
</dbReference>
<protein>
    <submittedName>
        <fullName evidence="2">Transposase subunit</fullName>
    </submittedName>
</protein>
<dbReference type="PANTHER" id="PTHR35004">
    <property type="entry name" value="TRANSPOSASE RV3428C-RELATED"/>
    <property type="match status" value="1"/>
</dbReference>
<reference evidence="2" key="2">
    <citation type="journal article" date="2014" name="ISME J.">
        <title>Microbial stratification in low pH oxic and suboxic macroscopic growths along an acid mine drainage.</title>
        <authorList>
            <person name="Mendez-Garcia C."/>
            <person name="Mesa V."/>
            <person name="Sprenger R.R."/>
            <person name="Richter M."/>
            <person name="Diez M.S."/>
            <person name="Solano J."/>
            <person name="Bargiela R."/>
            <person name="Golyshina O.V."/>
            <person name="Manteca A."/>
            <person name="Ramos J.L."/>
            <person name="Gallego J.R."/>
            <person name="Llorente I."/>
            <person name="Martins Dos Santos V.A."/>
            <person name="Jensen O.N."/>
            <person name="Pelaez A.I."/>
            <person name="Sanchez J."/>
            <person name="Ferrer M."/>
        </authorList>
    </citation>
    <scope>NUCLEOTIDE SEQUENCE</scope>
</reference>
<proteinExistence type="predicted"/>